<keyword evidence="1" id="KW-0175">Coiled coil</keyword>
<comment type="caution">
    <text evidence="2">The sequence shown here is derived from an EMBL/GenBank/DDBJ whole genome shotgun (WGS) entry which is preliminary data.</text>
</comment>
<accession>A0A2T7NKX2</accession>
<evidence type="ECO:0000313" key="3">
    <source>
        <dbReference type="Proteomes" id="UP000245119"/>
    </source>
</evidence>
<reference evidence="2 3" key="1">
    <citation type="submission" date="2018-04" db="EMBL/GenBank/DDBJ databases">
        <title>The genome of golden apple snail Pomacea canaliculata provides insight into stress tolerance and invasive adaptation.</title>
        <authorList>
            <person name="Liu C."/>
            <person name="Liu B."/>
            <person name="Ren Y."/>
            <person name="Zhang Y."/>
            <person name="Wang H."/>
            <person name="Li S."/>
            <person name="Jiang F."/>
            <person name="Yin L."/>
            <person name="Zhang G."/>
            <person name="Qian W."/>
            <person name="Fan W."/>
        </authorList>
    </citation>
    <scope>NUCLEOTIDE SEQUENCE [LARGE SCALE GENOMIC DNA]</scope>
    <source>
        <strain evidence="2">SZHN2017</strain>
        <tissue evidence="2">Muscle</tissue>
    </source>
</reference>
<dbReference type="PANTHER" id="PTHR24024:SF18">
    <property type="entry name" value="SHORT-CHAIN COLLAGEN C4-LIKE"/>
    <property type="match status" value="1"/>
</dbReference>
<protein>
    <submittedName>
        <fullName evidence="2">Uncharacterized protein</fullName>
    </submittedName>
</protein>
<dbReference type="InterPro" id="IPR051077">
    <property type="entry name" value="Ca-dependent_lectin"/>
</dbReference>
<feature type="coiled-coil region" evidence="1">
    <location>
        <begin position="68"/>
        <end position="95"/>
    </location>
</feature>
<dbReference type="PANTHER" id="PTHR24024">
    <property type="entry name" value="PULMONARY SURFACTANT-ASSOCIATED PROTEIN A"/>
    <property type="match status" value="1"/>
</dbReference>
<sequence>MVEISESHLVSYLTTKITMKILSLSLVLVAHVCCLLESVNSNDGQKDDYSLRLMAETIKHLTTAIGKLEKRLRTVDKLEERLDEQDEVIRQLQMSLTGHDAKSEELTAAVREESRSAEQKSYYRGKRADDTASWELVLAQVTQRLNLAEANIQALKNSDQAKGTLYVRWGQSVCPGSAELVYSGYIGGSWYDDAGGATNFLCLPPDPTFGHHAVPKYGHAKLYGTEYQTCDEPECDLSASCAVCRISRESSMMLPARDTCYPGWTLEYSGYIMTNDPKFAGGMEYICVDSSHGFIPSSHADENGALLLYTTFVCGSLGCPPYIGDNIVLCAVCSK</sequence>
<gene>
    <name evidence="2" type="ORF">C0Q70_17620</name>
</gene>
<proteinExistence type="predicted"/>
<name>A0A2T7NKX2_POMCA</name>
<keyword evidence="3" id="KW-1185">Reference proteome</keyword>
<dbReference type="GO" id="GO:0005615">
    <property type="term" value="C:extracellular space"/>
    <property type="evidence" value="ECO:0007669"/>
    <property type="project" value="TreeGrafter"/>
</dbReference>
<evidence type="ECO:0000313" key="2">
    <source>
        <dbReference type="EMBL" id="PVD21818.1"/>
    </source>
</evidence>
<dbReference type="AlphaFoldDB" id="A0A2T7NKX2"/>
<dbReference type="OrthoDB" id="6076298at2759"/>
<dbReference type="Proteomes" id="UP000245119">
    <property type="component" value="Linkage Group LG11"/>
</dbReference>
<dbReference type="EMBL" id="PZQS01000011">
    <property type="protein sequence ID" value="PVD21818.1"/>
    <property type="molecule type" value="Genomic_DNA"/>
</dbReference>
<evidence type="ECO:0000256" key="1">
    <source>
        <dbReference type="SAM" id="Coils"/>
    </source>
</evidence>
<organism evidence="2 3">
    <name type="scientific">Pomacea canaliculata</name>
    <name type="common">Golden apple snail</name>
    <dbReference type="NCBI Taxonomy" id="400727"/>
    <lineage>
        <taxon>Eukaryota</taxon>
        <taxon>Metazoa</taxon>
        <taxon>Spiralia</taxon>
        <taxon>Lophotrochozoa</taxon>
        <taxon>Mollusca</taxon>
        <taxon>Gastropoda</taxon>
        <taxon>Caenogastropoda</taxon>
        <taxon>Architaenioglossa</taxon>
        <taxon>Ampullarioidea</taxon>
        <taxon>Ampullariidae</taxon>
        <taxon>Pomacea</taxon>
    </lineage>
</organism>